<accession>A0A7J7NGZ1</accession>
<evidence type="ECO:0000313" key="2">
    <source>
        <dbReference type="EMBL" id="KAF6166294.1"/>
    </source>
</evidence>
<feature type="region of interest" description="Disordered" evidence="1">
    <location>
        <begin position="19"/>
        <end position="81"/>
    </location>
</feature>
<proteinExistence type="predicted"/>
<dbReference type="Proteomes" id="UP000541444">
    <property type="component" value="Unassembled WGS sequence"/>
</dbReference>
<evidence type="ECO:0000256" key="1">
    <source>
        <dbReference type="SAM" id="MobiDB-lite"/>
    </source>
</evidence>
<sequence>MIVLEDDVDVNKILKPTKTTKIKFTQDGKPKPQTTKPKAKKLKPSELPEEELNDLLETYTSEQEQEQEQEEHEGLDGFDEGLDGVENVLNKKNMKVWMDLMKVWMALKITNDGHTMVLIKGSFQHVCEGNTEGFNKLANAQWVAAEIEELVRDITTLTPKSVARRTKAATWDQDGLVPRTAVHLEKVMQHYRECDVEGGNLDDWVSIGSSDSQDYHVFMLLVFWCQ</sequence>
<feature type="compositionally biased region" description="Acidic residues" evidence="1">
    <location>
        <begin position="63"/>
        <end position="81"/>
    </location>
</feature>
<dbReference type="AlphaFoldDB" id="A0A7J7NGZ1"/>
<reference evidence="2 3" key="1">
    <citation type="journal article" date="2020" name="IScience">
        <title>Genome Sequencing of the Endangered Kingdonia uniflora (Circaeasteraceae, Ranunculales) Reveals Potential Mechanisms of Evolutionary Specialization.</title>
        <authorList>
            <person name="Sun Y."/>
            <person name="Deng T."/>
            <person name="Zhang A."/>
            <person name="Moore M.J."/>
            <person name="Landis J.B."/>
            <person name="Lin N."/>
            <person name="Zhang H."/>
            <person name="Zhang X."/>
            <person name="Huang J."/>
            <person name="Zhang X."/>
            <person name="Sun H."/>
            <person name="Wang H."/>
        </authorList>
    </citation>
    <scope>NUCLEOTIDE SEQUENCE [LARGE SCALE GENOMIC DNA]</scope>
    <source>
        <strain evidence="2">TB1705</strain>
        <tissue evidence="2">Leaf</tissue>
    </source>
</reference>
<evidence type="ECO:0000313" key="3">
    <source>
        <dbReference type="Proteomes" id="UP000541444"/>
    </source>
</evidence>
<protein>
    <submittedName>
        <fullName evidence="2">Uncharacterized protein</fullName>
    </submittedName>
</protein>
<name>A0A7J7NGZ1_9MAGN</name>
<organism evidence="2 3">
    <name type="scientific">Kingdonia uniflora</name>
    <dbReference type="NCBI Taxonomy" id="39325"/>
    <lineage>
        <taxon>Eukaryota</taxon>
        <taxon>Viridiplantae</taxon>
        <taxon>Streptophyta</taxon>
        <taxon>Embryophyta</taxon>
        <taxon>Tracheophyta</taxon>
        <taxon>Spermatophyta</taxon>
        <taxon>Magnoliopsida</taxon>
        <taxon>Ranunculales</taxon>
        <taxon>Circaeasteraceae</taxon>
        <taxon>Kingdonia</taxon>
    </lineage>
</organism>
<dbReference type="EMBL" id="JACGCM010000802">
    <property type="protein sequence ID" value="KAF6166294.1"/>
    <property type="molecule type" value="Genomic_DNA"/>
</dbReference>
<gene>
    <name evidence="2" type="ORF">GIB67_008722</name>
</gene>
<comment type="caution">
    <text evidence="2">The sequence shown here is derived from an EMBL/GenBank/DDBJ whole genome shotgun (WGS) entry which is preliminary data.</text>
</comment>
<keyword evidence="3" id="KW-1185">Reference proteome</keyword>